<dbReference type="KEGG" id="fnk:E1750_08210"/>
<evidence type="ECO:0008006" key="3">
    <source>
        <dbReference type="Google" id="ProtNLM"/>
    </source>
</evidence>
<dbReference type="Proteomes" id="UP000291124">
    <property type="component" value="Chromosome"/>
</dbReference>
<dbReference type="InterPro" id="IPR046525">
    <property type="entry name" value="DUF6702"/>
</dbReference>
<dbReference type="RefSeq" id="WP_133276308.1">
    <property type="nucleotide sequence ID" value="NZ_CP037933.1"/>
</dbReference>
<evidence type="ECO:0000313" key="1">
    <source>
        <dbReference type="EMBL" id="QBN18786.1"/>
    </source>
</evidence>
<accession>A0A4P6Y7Y2</accession>
<dbReference type="EMBL" id="CP037933">
    <property type="protein sequence ID" value="QBN18786.1"/>
    <property type="molecule type" value="Genomic_DNA"/>
</dbReference>
<sequence>MKKPILYIILPILFLSLTAARVHKYHMALYQIEYAQEKKMLQITARIHIEDINKGLAKKYNKKMSLGEEKQEPEDVNLLKEYVASHFVIKVNNQLKPMNFLSQEIEGDEIVCYLSVKNVSPIKTLDIENTILIELFSDQQNRINVIVSGEKKSFLLTNAITSKSIKY</sequence>
<dbReference type="Pfam" id="PF20420">
    <property type="entry name" value="DUF6702"/>
    <property type="match status" value="1"/>
</dbReference>
<dbReference type="AlphaFoldDB" id="A0A4P6Y7Y2"/>
<dbReference type="OrthoDB" id="5735516at2"/>
<protein>
    <recommendedName>
        <fullName evidence="3">Peptidase E</fullName>
    </recommendedName>
</protein>
<organism evidence="1 2">
    <name type="scientific">Flavobacterium nackdongense</name>
    <dbReference type="NCBI Taxonomy" id="2547394"/>
    <lineage>
        <taxon>Bacteria</taxon>
        <taxon>Pseudomonadati</taxon>
        <taxon>Bacteroidota</taxon>
        <taxon>Flavobacteriia</taxon>
        <taxon>Flavobacteriales</taxon>
        <taxon>Flavobacteriaceae</taxon>
        <taxon>Flavobacterium</taxon>
    </lineage>
</organism>
<proteinExistence type="predicted"/>
<evidence type="ECO:0000313" key="2">
    <source>
        <dbReference type="Proteomes" id="UP000291124"/>
    </source>
</evidence>
<keyword evidence="2" id="KW-1185">Reference proteome</keyword>
<reference evidence="2" key="1">
    <citation type="submission" date="2019-03" db="EMBL/GenBank/DDBJ databases">
        <title>Flavobacterium sp.</title>
        <authorList>
            <person name="Kim H."/>
        </authorList>
    </citation>
    <scope>NUCLEOTIDE SEQUENCE [LARGE SCALE GENOMIC DNA]</scope>
    <source>
        <strain evidence="2">GS13</strain>
    </source>
</reference>
<name>A0A4P6Y7Y2_9FLAO</name>
<gene>
    <name evidence="1" type="ORF">E1750_08210</name>
</gene>